<keyword evidence="2" id="KW-1185">Reference proteome</keyword>
<dbReference type="AlphaFoldDB" id="A0A5N6K4A9"/>
<proteinExistence type="predicted"/>
<dbReference type="EMBL" id="VIGI01000008">
    <property type="protein sequence ID" value="KAB8297129.1"/>
    <property type="molecule type" value="Genomic_DNA"/>
</dbReference>
<dbReference type="Proteomes" id="UP000326757">
    <property type="component" value="Unassembled WGS sequence"/>
</dbReference>
<gene>
    <name evidence="1" type="ORF">EYC80_002513</name>
</gene>
<reference evidence="1 2" key="1">
    <citation type="submission" date="2019-06" db="EMBL/GenBank/DDBJ databases">
        <title>Genome Sequence of the Brown Rot Fungal Pathogen Monilinia laxa.</title>
        <authorList>
            <person name="De Miccolis Angelini R.M."/>
            <person name="Landi L."/>
            <person name="Abate D."/>
            <person name="Pollastro S."/>
            <person name="Romanazzi G."/>
            <person name="Faretra F."/>
        </authorList>
    </citation>
    <scope>NUCLEOTIDE SEQUENCE [LARGE SCALE GENOMIC DNA]</scope>
    <source>
        <strain evidence="1 2">Mlax316</strain>
    </source>
</reference>
<evidence type="ECO:0000313" key="1">
    <source>
        <dbReference type="EMBL" id="KAB8297129.1"/>
    </source>
</evidence>
<sequence length="298" mass="33777">MDEMINEASQVLFRSSPICRGAAPHENEDVESCHTEVNTMDTEDLKAQNGVHTLDIERTNAIPPQTLNPVIVNHLESNIHPKDSIITERVVLFDEERDNSAITPRIYLLPPKMNWQLVEEFERLQIELMDFDEERTEQIIQSKVFNERQNLIDKYNNLPVVSSEITKNIENNNNMIQNVNAELGLNYPLQNLRKFSVFDTDKRIISFVIEERKNAPAKKESLSKKLEATKLNIALTLGMTTSTTTNSLACTKTIESPDGTVDVAKILADNTSLQAKLNLALKTQAQAETFMNLQRLSP</sequence>
<accession>A0A5N6K4A9</accession>
<dbReference type="OrthoDB" id="3524457at2759"/>
<evidence type="ECO:0000313" key="2">
    <source>
        <dbReference type="Proteomes" id="UP000326757"/>
    </source>
</evidence>
<name>A0A5N6K4A9_MONLA</name>
<organism evidence="1 2">
    <name type="scientific">Monilinia laxa</name>
    <name type="common">Brown rot fungus</name>
    <name type="synonym">Sclerotinia laxa</name>
    <dbReference type="NCBI Taxonomy" id="61186"/>
    <lineage>
        <taxon>Eukaryota</taxon>
        <taxon>Fungi</taxon>
        <taxon>Dikarya</taxon>
        <taxon>Ascomycota</taxon>
        <taxon>Pezizomycotina</taxon>
        <taxon>Leotiomycetes</taxon>
        <taxon>Helotiales</taxon>
        <taxon>Sclerotiniaceae</taxon>
        <taxon>Monilinia</taxon>
    </lineage>
</organism>
<protein>
    <submittedName>
        <fullName evidence="1">Uncharacterized protein</fullName>
    </submittedName>
</protein>
<comment type="caution">
    <text evidence="1">The sequence shown here is derived from an EMBL/GenBank/DDBJ whole genome shotgun (WGS) entry which is preliminary data.</text>
</comment>